<sequence length="536" mass="61604">MAATVSAPSYLEYVRSLSEQWPRLRLLEDFASRDNKILDYHEDFEVEMRMNAVDVDVIDFEPNSMESRHFSNLNELTFHLNTKPESLQLRVLMVENLSAAIVELLGGKYSLDPRFFENHVRNIENYFADRWTGDKTARLESTSSEVLNREFFSVTYTRPYMFKGWPLVYLSRLKQNIPRLANAARNLFMREKASLYGPTECDDGYSFAIVLSDPLLYEAEPEGIYLRQNDQLPKYYRGAREATKLPQLKQVSTRSTLMATLLQPRHQVHKNARNVLVRSILSLALDFHATALDELDSLLYGMDSMHSQRPASLYQSMVEALNNSGGTIALQEYIWMSFTDIKRIFINLFPPSSEDRKVLEMELEALDTIYSTVQRRTNRILQYLQQERQIREARLNRIAFLCIPISTIAAVLGIQDVARFIAFGLLILPIFVFATLFGVIGVPYEDSLKVIDKIFGSGKYLLAGLAKIRRKKNIDSDAESRVAVERSTPAKNSREEILPQNIVSRKASYDEKAIRDFIEGTAQRRSVIRRSSRDEG</sequence>
<feature type="transmembrane region" description="Helical" evidence="1">
    <location>
        <begin position="395"/>
        <end position="414"/>
    </location>
</feature>
<dbReference type="Proteomes" id="UP000250140">
    <property type="component" value="Unassembled WGS sequence"/>
</dbReference>
<organism evidence="2 3">
    <name type="scientific">Glonium stellatum</name>
    <dbReference type="NCBI Taxonomy" id="574774"/>
    <lineage>
        <taxon>Eukaryota</taxon>
        <taxon>Fungi</taxon>
        <taxon>Dikarya</taxon>
        <taxon>Ascomycota</taxon>
        <taxon>Pezizomycotina</taxon>
        <taxon>Dothideomycetes</taxon>
        <taxon>Pleosporomycetidae</taxon>
        <taxon>Gloniales</taxon>
        <taxon>Gloniaceae</taxon>
        <taxon>Glonium</taxon>
    </lineage>
</organism>
<dbReference type="OrthoDB" id="3231000at2759"/>
<feature type="transmembrane region" description="Helical" evidence="1">
    <location>
        <begin position="420"/>
        <end position="444"/>
    </location>
</feature>
<protein>
    <submittedName>
        <fullName evidence="2">Uncharacterized protein</fullName>
    </submittedName>
</protein>
<accession>A0A8E2FAM5</accession>
<evidence type="ECO:0000313" key="3">
    <source>
        <dbReference type="Proteomes" id="UP000250140"/>
    </source>
</evidence>
<proteinExistence type="predicted"/>
<keyword evidence="1" id="KW-0472">Membrane</keyword>
<gene>
    <name evidence="2" type="ORF">AOQ84DRAFT_385248</name>
</gene>
<keyword evidence="1" id="KW-0812">Transmembrane</keyword>
<dbReference type="AlphaFoldDB" id="A0A8E2FAM5"/>
<keyword evidence="1" id="KW-1133">Transmembrane helix</keyword>
<evidence type="ECO:0000256" key="1">
    <source>
        <dbReference type="SAM" id="Phobius"/>
    </source>
</evidence>
<name>A0A8E2FAM5_9PEZI</name>
<dbReference type="EMBL" id="KV748689">
    <property type="protein sequence ID" value="OCL13660.1"/>
    <property type="molecule type" value="Genomic_DNA"/>
</dbReference>
<evidence type="ECO:0000313" key="2">
    <source>
        <dbReference type="EMBL" id="OCL13660.1"/>
    </source>
</evidence>
<reference evidence="2 3" key="1">
    <citation type="journal article" date="2016" name="Nat. Commun.">
        <title>Ectomycorrhizal ecology is imprinted in the genome of the dominant symbiotic fungus Cenococcum geophilum.</title>
        <authorList>
            <consortium name="DOE Joint Genome Institute"/>
            <person name="Peter M."/>
            <person name="Kohler A."/>
            <person name="Ohm R.A."/>
            <person name="Kuo A."/>
            <person name="Krutzmann J."/>
            <person name="Morin E."/>
            <person name="Arend M."/>
            <person name="Barry K.W."/>
            <person name="Binder M."/>
            <person name="Choi C."/>
            <person name="Clum A."/>
            <person name="Copeland A."/>
            <person name="Grisel N."/>
            <person name="Haridas S."/>
            <person name="Kipfer T."/>
            <person name="LaButti K."/>
            <person name="Lindquist E."/>
            <person name="Lipzen A."/>
            <person name="Maire R."/>
            <person name="Meier B."/>
            <person name="Mihaltcheva S."/>
            <person name="Molinier V."/>
            <person name="Murat C."/>
            <person name="Poggeler S."/>
            <person name="Quandt C.A."/>
            <person name="Sperisen C."/>
            <person name="Tritt A."/>
            <person name="Tisserant E."/>
            <person name="Crous P.W."/>
            <person name="Henrissat B."/>
            <person name="Nehls U."/>
            <person name="Egli S."/>
            <person name="Spatafora J.W."/>
            <person name="Grigoriev I.V."/>
            <person name="Martin F.M."/>
        </authorList>
    </citation>
    <scope>NUCLEOTIDE SEQUENCE [LARGE SCALE GENOMIC DNA]</scope>
    <source>
        <strain evidence="2 3">CBS 207.34</strain>
    </source>
</reference>
<keyword evidence="3" id="KW-1185">Reference proteome</keyword>